<comment type="subcellular location">
    <subcellularLocation>
        <location evidence="1 5">Bacterial flagellum basal body</location>
    </subcellularLocation>
</comment>
<dbReference type="NCBIfam" id="TIGR03506">
    <property type="entry name" value="FlgEFG_subfam"/>
    <property type="match status" value="1"/>
</dbReference>
<evidence type="ECO:0000259" key="6">
    <source>
        <dbReference type="Pfam" id="PF06429"/>
    </source>
</evidence>
<dbReference type="Gene3D" id="2.60.98.20">
    <property type="entry name" value="Flagellar hook protein FlgE"/>
    <property type="match status" value="1"/>
</dbReference>
<keyword evidence="4 5" id="KW-0975">Bacterial flagellum</keyword>
<evidence type="ECO:0000256" key="2">
    <source>
        <dbReference type="ARBA" id="ARBA00009677"/>
    </source>
</evidence>
<evidence type="ECO:0000256" key="1">
    <source>
        <dbReference type="ARBA" id="ARBA00004117"/>
    </source>
</evidence>
<name>A0A4V2IJR9_RHILE</name>
<evidence type="ECO:0000256" key="3">
    <source>
        <dbReference type="ARBA" id="ARBA00019015"/>
    </source>
</evidence>
<evidence type="ECO:0000256" key="4">
    <source>
        <dbReference type="ARBA" id="ARBA00023143"/>
    </source>
</evidence>
<evidence type="ECO:0000256" key="5">
    <source>
        <dbReference type="RuleBase" id="RU362116"/>
    </source>
</evidence>
<feature type="domain" description="Flagellar hook protein FlgE D2" evidence="7">
    <location>
        <begin position="4"/>
        <end position="117"/>
    </location>
</feature>
<dbReference type="InterPro" id="IPR011491">
    <property type="entry name" value="FlgE_D2"/>
</dbReference>
<dbReference type="SUPFAM" id="SSF117143">
    <property type="entry name" value="Flagellar hook protein flgE"/>
    <property type="match status" value="1"/>
</dbReference>
<comment type="caution">
    <text evidence="8">The sequence shown here is derived from an EMBL/GenBank/DDBJ whole genome shotgun (WGS) entry which is preliminary data.</text>
</comment>
<dbReference type="GO" id="GO:0009425">
    <property type="term" value="C:bacterial-type flagellum basal body"/>
    <property type="evidence" value="ECO:0007669"/>
    <property type="project" value="UniProtKB-SubCell"/>
</dbReference>
<dbReference type="PANTHER" id="PTHR30435">
    <property type="entry name" value="FLAGELLAR PROTEIN"/>
    <property type="match status" value="1"/>
</dbReference>
<keyword evidence="8" id="KW-0282">Flagellum</keyword>
<keyword evidence="8" id="KW-0969">Cilium</keyword>
<dbReference type="RefSeq" id="WP_130750452.1">
    <property type="nucleotide sequence ID" value="NZ_SIPC01000001.1"/>
</dbReference>
<dbReference type="Pfam" id="PF06429">
    <property type="entry name" value="Flg_bbr_C"/>
    <property type="match status" value="1"/>
</dbReference>
<dbReference type="GO" id="GO:0071978">
    <property type="term" value="P:bacterial-type flagellum-dependent swarming motility"/>
    <property type="evidence" value="ECO:0007669"/>
    <property type="project" value="TreeGrafter"/>
</dbReference>
<dbReference type="Pfam" id="PF07559">
    <property type="entry name" value="FlgE_D2"/>
    <property type="match status" value="1"/>
</dbReference>
<protein>
    <recommendedName>
        <fullName evidence="3">Flagellar hook protein FlgE</fullName>
    </recommendedName>
</protein>
<evidence type="ECO:0000313" key="9">
    <source>
        <dbReference type="Proteomes" id="UP000293652"/>
    </source>
</evidence>
<dbReference type="InterPro" id="IPR037925">
    <property type="entry name" value="FlgE/F/G-like"/>
</dbReference>
<proteinExistence type="inferred from homology"/>
<dbReference type="Proteomes" id="UP000293652">
    <property type="component" value="Unassembled WGS sequence"/>
</dbReference>
<evidence type="ECO:0000259" key="7">
    <source>
        <dbReference type="Pfam" id="PF07559"/>
    </source>
</evidence>
<dbReference type="InterPro" id="IPR020013">
    <property type="entry name" value="Flagellar_FlgE/F/G"/>
</dbReference>
<accession>A0A4V2IJR9</accession>
<gene>
    <name evidence="8" type="ORF">ELI03_01840</name>
</gene>
<dbReference type="EMBL" id="SIPC01000001">
    <property type="protein sequence ID" value="TAX74596.1"/>
    <property type="molecule type" value="Genomic_DNA"/>
</dbReference>
<keyword evidence="8" id="KW-0966">Cell projection</keyword>
<feature type="non-terminal residue" evidence="8">
    <location>
        <position position="1"/>
    </location>
</feature>
<evidence type="ECO:0000313" key="8">
    <source>
        <dbReference type="EMBL" id="TAX74596.1"/>
    </source>
</evidence>
<feature type="domain" description="Flagellar basal-body/hook protein C-terminal" evidence="6">
    <location>
        <begin position="199"/>
        <end position="243"/>
    </location>
</feature>
<comment type="similarity">
    <text evidence="2 5">Belongs to the flagella basal body rod proteins family.</text>
</comment>
<dbReference type="PANTHER" id="PTHR30435:SF19">
    <property type="entry name" value="FLAGELLAR BASAL-BODY ROD PROTEIN FLGG"/>
    <property type="match status" value="1"/>
</dbReference>
<dbReference type="InterPro" id="IPR010930">
    <property type="entry name" value="Flg_bb/hook_C_dom"/>
</dbReference>
<dbReference type="AlphaFoldDB" id="A0A4V2IJR9"/>
<dbReference type="InterPro" id="IPR037058">
    <property type="entry name" value="Falgellar_hook_FlgE_sf"/>
</dbReference>
<organism evidence="8 9">
    <name type="scientific">Rhizobium leguminosarum</name>
    <dbReference type="NCBI Taxonomy" id="384"/>
    <lineage>
        <taxon>Bacteria</taxon>
        <taxon>Pseudomonadati</taxon>
        <taxon>Pseudomonadota</taxon>
        <taxon>Alphaproteobacteria</taxon>
        <taxon>Hyphomicrobiales</taxon>
        <taxon>Rhizobiaceae</taxon>
        <taxon>Rhizobium/Agrobacterium group</taxon>
        <taxon>Rhizobium</taxon>
    </lineage>
</organism>
<reference evidence="8 9" key="1">
    <citation type="submission" date="2019-02" db="EMBL/GenBank/DDBJ databases">
        <title>The genomic architecture of introgression among sibling species of bacteria.</title>
        <authorList>
            <person name="Cavassim M.I.A."/>
            <person name="Moeskjaer S."/>
            <person name="Moslemi C."/>
            <person name="Fields B."/>
            <person name="Bachmann A."/>
            <person name="Vilhjalmsson B."/>
            <person name="Schierup M.H."/>
            <person name="Young J.P.W."/>
            <person name="Andersen S.U."/>
        </authorList>
    </citation>
    <scope>NUCLEOTIDE SEQUENCE [LARGE SCALE GENOMIC DNA]</scope>
    <source>
        <strain evidence="8 9">SM145A</strain>
    </source>
</reference>
<sequence length="245" mass="25343">TADTKKFSMVAYDTLGNKVMYDFYFTKTSVAATPPPAPPAVNSSWEVAIFRNANAATGGTTSFPYSAGGAVGTTTLDFDANGKITNSTGSVNIADTVTGQSINMDLSGFTQLGAAFAGTGTPNGQAASPVKDVTIDGDGIVYAKYEDGTNKPLYRIPLANVASPDKLTLQSGNVYSANGQSGVTVTGFPQTNGLGTIKSGALEGSNVDLAGELTEMIESQRSYTANSKVFQTGSDIMDVLVNLKR</sequence>